<evidence type="ECO:0000259" key="2">
    <source>
        <dbReference type="Pfam" id="PF24793"/>
    </source>
</evidence>
<evidence type="ECO:0000256" key="1">
    <source>
        <dbReference type="SAM" id="MobiDB-lite"/>
    </source>
</evidence>
<name>A0AAW9Q8H3_9BURK</name>
<protein>
    <recommendedName>
        <fullName evidence="2">Glucosamine inositolphosphorylceramide transferase 1 N-terminal domain-containing protein</fullName>
    </recommendedName>
</protein>
<dbReference type="SUPFAM" id="SSF75005">
    <property type="entry name" value="Arabinanase/levansucrase/invertase"/>
    <property type="match status" value="1"/>
</dbReference>
<dbReference type="Pfam" id="PF24793">
    <property type="entry name" value="GINT1_N"/>
    <property type="match status" value="1"/>
</dbReference>
<keyword evidence="4" id="KW-1185">Reference proteome</keyword>
<evidence type="ECO:0000313" key="3">
    <source>
        <dbReference type="EMBL" id="MEF7613761.1"/>
    </source>
</evidence>
<organism evidence="3 4">
    <name type="scientific">Aquincola agrisoli</name>
    <dbReference type="NCBI Taxonomy" id="3119538"/>
    <lineage>
        <taxon>Bacteria</taxon>
        <taxon>Pseudomonadati</taxon>
        <taxon>Pseudomonadota</taxon>
        <taxon>Betaproteobacteria</taxon>
        <taxon>Burkholderiales</taxon>
        <taxon>Sphaerotilaceae</taxon>
        <taxon>Aquincola</taxon>
    </lineage>
</organism>
<accession>A0AAW9Q8H3</accession>
<sequence>MAEHCTPSRDRRPLRIRAGAPGAAPSPWLPRLAAALQGVDGVELVASGSAAAADIVLDTGEAGAPVVRGSERRWAIVDAKHRLLAGDAAWWCSLSQAQGVDMTLIEEAAGGWCALRRSHATGPLAQGDGLQEAHAALVAMLVQALVDVRLGVAPDAGCLLPAPRPPVRRGAWLSRLQSRWARGLRRQRSRWLTEHWRVGVVDQPIHALLQAETMPPIQWLTPPDDAGYWADPFGMPGHPGLLFCERYDERTSLGHLECLRLHGSRIEVAGRLPVGRGHASFPNVFEADGQVYGLAETAADRECVLHRVGPQGQWVPVATVLHGVAAADPAIFRWQGRWWLAFTDLDRGTWDNLCLYHAERIEGPWRPHLNNPVKVDVAGARMAGGCFEHEGRLYRPGQDCRAGYGHALALYRVDEVGPAHYRETLVRRLAPHARGEAPEGLHTLTAWGERTLVDGKKLRFNLLALRLKLGRRSTQGRQAGPAVQKGI</sequence>
<dbReference type="EMBL" id="JAZIBG010000019">
    <property type="protein sequence ID" value="MEF7613761.1"/>
    <property type="molecule type" value="Genomic_DNA"/>
</dbReference>
<dbReference type="InterPro" id="IPR056442">
    <property type="entry name" value="GINT1_N"/>
</dbReference>
<evidence type="ECO:0000313" key="4">
    <source>
        <dbReference type="Proteomes" id="UP001336250"/>
    </source>
</evidence>
<dbReference type="RefSeq" id="WP_332288698.1">
    <property type="nucleotide sequence ID" value="NZ_JAZIBG010000019.1"/>
</dbReference>
<dbReference type="Proteomes" id="UP001336250">
    <property type="component" value="Unassembled WGS sequence"/>
</dbReference>
<feature type="domain" description="Glucosamine inositolphosphorylceramide transferase 1 N-terminal" evidence="2">
    <location>
        <begin position="278"/>
        <end position="426"/>
    </location>
</feature>
<reference evidence="3 4" key="1">
    <citation type="submission" date="2024-02" db="EMBL/GenBank/DDBJ databases">
        <title>Genome sequence of Aquincola sp. MAHUQ-54.</title>
        <authorList>
            <person name="Huq M.A."/>
        </authorList>
    </citation>
    <scope>NUCLEOTIDE SEQUENCE [LARGE SCALE GENOMIC DNA]</scope>
    <source>
        <strain evidence="3 4">MAHUQ-54</strain>
    </source>
</reference>
<dbReference type="Gene3D" id="2.115.10.20">
    <property type="entry name" value="Glycosyl hydrolase domain, family 43"/>
    <property type="match status" value="1"/>
</dbReference>
<gene>
    <name evidence="3" type="ORF">V4F39_07540</name>
</gene>
<dbReference type="InterPro" id="IPR023296">
    <property type="entry name" value="Glyco_hydro_beta-prop_sf"/>
</dbReference>
<feature type="compositionally biased region" description="Basic and acidic residues" evidence="1">
    <location>
        <begin position="1"/>
        <end position="13"/>
    </location>
</feature>
<proteinExistence type="predicted"/>
<comment type="caution">
    <text evidence="3">The sequence shown here is derived from an EMBL/GenBank/DDBJ whole genome shotgun (WGS) entry which is preliminary data.</text>
</comment>
<dbReference type="AlphaFoldDB" id="A0AAW9Q8H3"/>
<feature type="region of interest" description="Disordered" evidence="1">
    <location>
        <begin position="1"/>
        <end position="21"/>
    </location>
</feature>